<dbReference type="Proteomes" id="UP000007460">
    <property type="component" value="Chromosome"/>
</dbReference>
<dbReference type="EMBL" id="CP001751">
    <property type="protein sequence ID" value="ADE39977.1"/>
    <property type="molecule type" value="Genomic_DNA"/>
</dbReference>
<proteinExistence type="predicted"/>
<organism evidence="1 2">
    <name type="scientific">Puniceispirillum marinum (strain IMCC1322)</name>
    <dbReference type="NCBI Taxonomy" id="488538"/>
    <lineage>
        <taxon>Bacteria</taxon>
        <taxon>Pseudomonadati</taxon>
        <taxon>Pseudomonadota</taxon>
        <taxon>Alphaproteobacteria</taxon>
        <taxon>Candidatus Puniceispirillales</taxon>
        <taxon>Candidatus Puniceispirillaceae</taxon>
        <taxon>Candidatus Puniceispirillum</taxon>
    </lineage>
</organism>
<dbReference type="STRING" id="488538.SAR116_1734"/>
<dbReference type="KEGG" id="apb:SAR116_1734"/>
<protein>
    <submittedName>
        <fullName evidence="1">FAD-linked oxidase</fullName>
    </submittedName>
</protein>
<keyword evidence="2" id="KW-1185">Reference proteome</keyword>
<dbReference type="HOGENOM" id="CLU_1979704_0_0_5"/>
<name>D5BMD4_PUNMI</name>
<accession>D5BMD4</accession>
<sequence length="126" mass="14639">MVEKLHIGTGSNYDIIWDKKYPLLKKIGHLIEQIKITNPVIRKQDLQDVINPNFKHCLARMDDSITDVGELIEFFTFSDATIYHNRKMHASIHQNFKISKAKESEFMSYLEAVYDALTIIAKRQNG</sequence>
<gene>
    <name evidence="1" type="ordered locus">SAR116_1734</name>
</gene>
<dbReference type="RefSeq" id="WP_013046604.1">
    <property type="nucleotide sequence ID" value="NC_014010.1"/>
</dbReference>
<evidence type="ECO:0000313" key="2">
    <source>
        <dbReference type="Proteomes" id="UP000007460"/>
    </source>
</evidence>
<dbReference type="AlphaFoldDB" id="D5BMD4"/>
<reference evidence="1 2" key="1">
    <citation type="journal article" date="2010" name="J. Bacteriol.">
        <title>Complete genome sequence of "Candidatus Puniceispirillum marinum" IMCC1322, a representative of the SAR116 clade in the Alphaproteobacteria.</title>
        <authorList>
            <person name="Oh H.M."/>
            <person name="Kwon K.K."/>
            <person name="Kang I."/>
            <person name="Kang S.G."/>
            <person name="Lee J.H."/>
            <person name="Kim S.J."/>
            <person name="Cho J.C."/>
        </authorList>
    </citation>
    <scope>NUCLEOTIDE SEQUENCE [LARGE SCALE GENOMIC DNA]</scope>
    <source>
        <strain evidence="1 2">IMCC1322</strain>
    </source>
</reference>
<evidence type="ECO:0000313" key="1">
    <source>
        <dbReference type="EMBL" id="ADE39977.1"/>
    </source>
</evidence>